<dbReference type="FunFam" id="2.40.420.20:FF:000001">
    <property type="entry name" value="Efflux RND transporter periplasmic adaptor subunit"/>
    <property type="match status" value="1"/>
</dbReference>
<dbReference type="InterPro" id="IPR058626">
    <property type="entry name" value="MdtA-like_b-barrel"/>
</dbReference>
<dbReference type="GO" id="GO:0022857">
    <property type="term" value="F:transmembrane transporter activity"/>
    <property type="evidence" value="ECO:0007669"/>
    <property type="project" value="InterPro"/>
</dbReference>
<dbReference type="InterPro" id="IPR058627">
    <property type="entry name" value="MdtA-like_C"/>
</dbReference>
<dbReference type="Gene3D" id="2.40.30.170">
    <property type="match status" value="1"/>
</dbReference>
<comment type="similarity">
    <text evidence="2">Belongs to the membrane fusion protein (MFP) (TC 8.A.1) family.</text>
</comment>
<evidence type="ECO:0000259" key="7">
    <source>
        <dbReference type="Pfam" id="PF25944"/>
    </source>
</evidence>
<dbReference type="OrthoDB" id="9816569at2"/>
<feature type="domain" description="Multidrug resistance protein MdtA-like barrel-sandwich hybrid" evidence="6">
    <location>
        <begin position="63"/>
        <end position="205"/>
    </location>
</feature>
<dbReference type="Pfam" id="PF25876">
    <property type="entry name" value="HH_MFP_RND"/>
    <property type="match status" value="1"/>
</dbReference>
<sequence length="395" mass="40996">MSLPAVSLRPVALLVAASLLLAACSGEPAQMQMPTPEVTVVTLTEQPVPLTRELAGRTVPFVVAEVRPQATGIIEQRLFEEGSLVEAGQVLYRLDDATYQAARAAAAANLARARASANSARLAADRSTELVAEKLVAQQDHERTLAAAAEAQADVAAYQAALQAADVNLGYTRITAPISGRAGKSSVTQGALVTANQEMALVTVQQLDPIYVDLSQSATELTQLRKDIEAGRVEQDGVEATILLEDGSAYAQTGVLEFTDVTVDPGTGSYSLRVRVPNPDNFLLPGMYVRAVVGLGTRPDAILAPQQGISRDAKGNATAMVVNADGTVEARVVQTRQTVGDQWLVESGLEAGDRVIIEGLQKVRPGGSANAVEAGKPAAAGAPSAPDADASADAA</sequence>
<dbReference type="NCBIfam" id="TIGR01730">
    <property type="entry name" value="RND_mfp"/>
    <property type="match status" value="1"/>
</dbReference>
<dbReference type="Pfam" id="PF25967">
    <property type="entry name" value="RND-MFP_C"/>
    <property type="match status" value="1"/>
</dbReference>
<evidence type="ECO:0000259" key="8">
    <source>
        <dbReference type="Pfam" id="PF25967"/>
    </source>
</evidence>
<name>A0A087MK65_9GAMM</name>
<organism evidence="9 10">
    <name type="scientific">Arenimonas donghaensis DSM 18148 = HO3-R19</name>
    <dbReference type="NCBI Taxonomy" id="1121014"/>
    <lineage>
        <taxon>Bacteria</taxon>
        <taxon>Pseudomonadati</taxon>
        <taxon>Pseudomonadota</taxon>
        <taxon>Gammaproteobacteria</taxon>
        <taxon>Lysobacterales</taxon>
        <taxon>Lysobacteraceae</taxon>
        <taxon>Arenimonas</taxon>
    </lineage>
</organism>
<dbReference type="PATRIC" id="fig|1121014.3.peg.865"/>
<dbReference type="GO" id="GO:0046677">
    <property type="term" value="P:response to antibiotic"/>
    <property type="evidence" value="ECO:0007669"/>
    <property type="project" value="TreeGrafter"/>
</dbReference>
<dbReference type="InterPro" id="IPR058625">
    <property type="entry name" value="MdtA-like_BSH"/>
</dbReference>
<evidence type="ECO:0000256" key="3">
    <source>
        <dbReference type="SAM" id="MobiDB-lite"/>
    </source>
</evidence>
<dbReference type="AlphaFoldDB" id="A0A087MK65"/>
<dbReference type="PANTHER" id="PTHR30158">
    <property type="entry name" value="ACRA/E-RELATED COMPONENT OF DRUG EFFLUX TRANSPORTER"/>
    <property type="match status" value="1"/>
</dbReference>
<feature type="domain" description="Multidrug resistance protein MdtA-like beta-barrel" evidence="7">
    <location>
        <begin position="209"/>
        <end position="296"/>
    </location>
</feature>
<reference evidence="10" key="1">
    <citation type="submission" date="2013-08" db="EMBL/GenBank/DDBJ databases">
        <title>Genome sequencing of Arenimonas donghaensis.</title>
        <authorList>
            <person name="Chen F."/>
            <person name="Wang G."/>
        </authorList>
    </citation>
    <scope>NUCLEOTIDE SEQUENCE [LARGE SCALE GENOMIC DNA]</scope>
    <source>
        <strain evidence="10">HO3-R19</strain>
    </source>
</reference>
<evidence type="ECO:0000259" key="6">
    <source>
        <dbReference type="Pfam" id="PF25917"/>
    </source>
</evidence>
<dbReference type="InterPro" id="IPR006143">
    <property type="entry name" value="RND_pump_MFP"/>
</dbReference>
<protein>
    <submittedName>
        <fullName evidence="9">Uncharacterized protein</fullName>
    </submittedName>
</protein>
<comment type="caution">
    <text evidence="9">The sequence shown here is derived from an EMBL/GenBank/DDBJ whole genome shotgun (WGS) entry which is preliminary data.</text>
</comment>
<reference evidence="9 10" key="2">
    <citation type="journal article" date="2015" name="Stand. Genomic Sci.">
        <title>High quality draft genomic sequence of Arenimonas donghaensis DSM 18148(T).</title>
        <authorList>
            <person name="Chen F."/>
            <person name="Wang H."/>
            <person name="Cao Y."/>
            <person name="Li X."/>
            <person name="Wang G."/>
        </authorList>
    </citation>
    <scope>NUCLEOTIDE SEQUENCE [LARGE SCALE GENOMIC DNA]</scope>
    <source>
        <strain evidence="9 10">HO3-R19</strain>
    </source>
</reference>
<feature type="signal peptide" evidence="4">
    <location>
        <begin position="1"/>
        <end position="22"/>
    </location>
</feature>
<feature type="compositionally biased region" description="Low complexity" evidence="3">
    <location>
        <begin position="374"/>
        <end position="395"/>
    </location>
</feature>
<dbReference type="Pfam" id="PF25944">
    <property type="entry name" value="Beta-barrel_RND"/>
    <property type="match status" value="1"/>
</dbReference>
<evidence type="ECO:0000259" key="5">
    <source>
        <dbReference type="Pfam" id="PF25876"/>
    </source>
</evidence>
<evidence type="ECO:0000313" key="10">
    <source>
        <dbReference type="Proteomes" id="UP000029085"/>
    </source>
</evidence>
<keyword evidence="4" id="KW-0732">Signal</keyword>
<evidence type="ECO:0000313" key="9">
    <source>
        <dbReference type="EMBL" id="KFL37268.1"/>
    </source>
</evidence>
<dbReference type="PANTHER" id="PTHR30158:SF3">
    <property type="entry name" value="MULTIDRUG EFFLUX PUMP SUBUNIT ACRA-RELATED"/>
    <property type="match status" value="1"/>
</dbReference>
<proteinExistence type="inferred from homology"/>
<dbReference type="GO" id="GO:0005886">
    <property type="term" value="C:plasma membrane"/>
    <property type="evidence" value="ECO:0007669"/>
    <property type="project" value="UniProtKB-SubCell"/>
</dbReference>
<dbReference type="Pfam" id="PF25917">
    <property type="entry name" value="BSH_RND"/>
    <property type="match status" value="1"/>
</dbReference>
<accession>A0A087MK65</accession>
<dbReference type="EMBL" id="AVCJ01000005">
    <property type="protein sequence ID" value="KFL37268.1"/>
    <property type="molecule type" value="Genomic_DNA"/>
</dbReference>
<evidence type="ECO:0000256" key="4">
    <source>
        <dbReference type="SAM" id="SignalP"/>
    </source>
</evidence>
<feature type="chain" id="PRO_5001826321" evidence="4">
    <location>
        <begin position="23"/>
        <end position="395"/>
    </location>
</feature>
<keyword evidence="10" id="KW-1185">Reference proteome</keyword>
<gene>
    <name evidence="9" type="ORF">N788_10535</name>
</gene>
<feature type="region of interest" description="Disordered" evidence="3">
    <location>
        <begin position="366"/>
        <end position="395"/>
    </location>
</feature>
<dbReference type="Gene3D" id="1.10.287.470">
    <property type="entry name" value="Helix hairpin bin"/>
    <property type="match status" value="1"/>
</dbReference>
<dbReference type="RefSeq" id="WP_034221482.1">
    <property type="nucleotide sequence ID" value="NZ_AVCJ01000005.1"/>
</dbReference>
<comment type="subcellular location">
    <subcellularLocation>
        <location evidence="1">Cell inner membrane</location>
        <topology evidence="1">Lipid-anchor</topology>
    </subcellularLocation>
</comment>
<dbReference type="Gene3D" id="2.40.420.20">
    <property type="match status" value="1"/>
</dbReference>
<feature type="domain" description="Multidrug resistance protein MdtA-like alpha-helical hairpin" evidence="5">
    <location>
        <begin position="104"/>
        <end position="172"/>
    </location>
</feature>
<evidence type="ECO:0000256" key="2">
    <source>
        <dbReference type="ARBA" id="ARBA00009477"/>
    </source>
</evidence>
<dbReference type="STRING" id="1121014.N788_10535"/>
<dbReference type="Gene3D" id="2.40.50.100">
    <property type="match status" value="1"/>
</dbReference>
<feature type="domain" description="Multidrug resistance protein MdtA-like C-terminal permuted SH3" evidence="8">
    <location>
        <begin position="300"/>
        <end position="362"/>
    </location>
</feature>
<dbReference type="InterPro" id="IPR058624">
    <property type="entry name" value="MdtA-like_HH"/>
</dbReference>
<dbReference type="SUPFAM" id="SSF111369">
    <property type="entry name" value="HlyD-like secretion proteins"/>
    <property type="match status" value="1"/>
</dbReference>
<evidence type="ECO:0000256" key="1">
    <source>
        <dbReference type="ARBA" id="ARBA00004519"/>
    </source>
</evidence>
<dbReference type="Proteomes" id="UP000029085">
    <property type="component" value="Unassembled WGS sequence"/>
</dbReference>